<evidence type="ECO:0000313" key="2">
    <source>
        <dbReference type="Proteomes" id="UP000826725"/>
    </source>
</evidence>
<evidence type="ECO:0000313" key="1">
    <source>
        <dbReference type="EMBL" id="BCL62456.1"/>
    </source>
</evidence>
<dbReference type="Proteomes" id="UP000826725">
    <property type="component" value="Chromosome"/>
</dbReference>
<gene>
    <name evidence="1" type="ORF">DGMP_31490</name>
</gene>
<proteinExistence type="predicted"/>
<dbReference type="KEGG" id="dbk:DGMP_31490"/>
<dbReference type="EMBL" id="AP024086">
    <property type="protein sequence ID" value="BCL62456.1"/>
    <property type="molecule type" value="Genomic_DNA"/>
</dbReference>
<protein>
    <submittedName>
        <fullName evidence="1">Uncharacterized protein</fullName>
    </submittedName>
</protein>
<reference evidence="1" key="1">
    <citation type="submission" date="2020-09" db="EMBL/GenBank/DDBJ databases">
        <title>Desulfogranum mesoprofundum gen. nov., sp. nov., a novel mesophilic, sulfate-reducing chemolithoautotroph isolated from a deep-sea hydrothermal vent chimney in the Suiyo Seamount.</title>
        <authorList>
            <person name="Hashimoto Y."/>
            <person name="Nakagawa S."/>
        </authorList>
    </citation>
    <scope>NUCLEOTIDE SEQUENCE</scope>
    <source>
        <strain evidence="1">KT2</strain>
    </source>
</reference>
<accession>A0A8D5FW62</accession>
<keyword evidence="2" id="KW-1185">Reference proteome</keyword>
<name>A0A8D5FW62_9BACT</name>
<dbReference type="AlphaFoldDB" id="A0A8D5FW62"/>
<sequence length="205" mass="23595">MAGGLPAAGLYTYIERTGDRKIEFYWKAVVKNDQVLVHVFEKGKSFFNICKSDGATLKWKIKNRKRHDINAERKGDNLYISGIRNGKPYEKTVTIDSRPWFQPLSFSLGNFLDSSQTKITFWTIRADTIETIALQAVKMGGETITVCNRPMDSWKIEVRPAGILSPFWHGSYWFRKEDNLFLRYRSVHGLPGTEETVVELIKEPD</sequence>
<organism evidence="1 2">
    <name type="scientific">Desulfomarina profundi</name>
    <dbReference type="NCBI Taxonomy" id="2772557"/>
    <lineage>
        <taxon>Bacteria</taxon>
        <taxon>Pseudomonadati</taxon>
        <taxon>Thermodesulfobacteriota</taxon>
        <taxon>Desulfobulbia</taxon>
        <taxon>Desulfobulbales</taxon>
        <taxon>Desulfobulbaceae</taxon>
        <taxon>Desulfomarina</taxon>
    </lineage>
</organism>